<comment type="caution">
    <text evidence="2">The sequence shown here is derived from an EMBL/GenBank/DDBJ whole genome shotgun (WGS) entry which is preliminary data.</text>
</comment>
<dbReference type="EMBL" id="JAAIPF010000002">
    <property type="protein sequence ID" value="NSF72489.1"/>
    <property type="molecule type" value="Genomic_DNA"/>
</dbReference>
<protein>
    <submittedName>
        <fullName evidence="2">Uncharacterized protein</fullName>
    </submittedName>
</protein>
<gene>
    <name evidence="2" type="ORF">G4952_01390</name>
</gene>
<feature type="chain" id="PRO_5047033364" evidence="1">
    <location>
        <begin position="22"/>
        <end position="271"/>
    </location>
</feature>
<evidence type="ECO:0000313" key="3">
    <source>
        <dbReference type="Proteomes" id="UP000822152"/>
    </source>
</evidence>
<organism evidence="2 3">
    <name type="scientific">Blautia wexlerae</name>
    <dbReference type="NCBI Taxonomy" id="418240"/>
    <lineage>
        <taxon>Bacteria</taxon>
        <taxon>Bacillati</taxon>
        <taxon>Bacillota</taxon>
        <taxon>Clostridia</taxon>
        <taxon>Lachnospirales</taxon>
        <taxon>Lachnospiraceae</taxon>
        <taxon>Blautia</taxon>
    </lineage>
</organism>
<feature type="signal peptide" evidence="1">
    <location>
        <begin position="1"/>
        <end position="21"/>
    </location>
</feature>
<dbReference type="RefSeq" id="WP_173742374.1">
    <property type="nucleotide sequence ID" value="NZ_JAAIPF010000002.1"/>
</dbReference>
<evidence type="ECO:0000313" key="2">
    <source>
        <dbReference type="EMBL" id="NSF72489.1"/>
    </source>
</evidence>
<evidence type="ECO:0000256" key="1">
    <source>
        <dbReference type="SAM" id="SignalP"/>
    </source>
</evidence>
<name>A0ABX2GKI3_9FIRM</name>
<accession>A0ABX2GKI3</accession>
<sequence length="271" mass="29723">MNMKKKMKRFAKILVASLVVAGFCPTGIPTPINSVVEVQAATKAKVPTCAAKQTVRVVGAFGGPNGNGGAKTILDIPECYIFIRNLSSNAKITNIKSSNKKIKATKRKGLNALELSSTLMPMPFDETDLVGASSTISFRVTQNGKQYKLSCKIKVAEKKSPFSKLTVGSKNYASYFNGYMYVNEKPMKGKKKIYVKMAPGYVLDSIDMLSSKNGKYTNKKIKNGSTVNLTSCNQISVSYHTTKKPVNYKAPSKWFGQVESPLHNYNSLIFQ</sequence>
<keyword evidence="3" id="KW-1185">Reference proteome</keyword>
<proteinExistence type="predicted"/>
<reference evidence="2 3" key="1">
    <citation type="journal article" date="2020" name="Cell Host Microbe">
        <title>Functional and Genomic Variation between Human-Derived Isolates of Lachnospiraceae Reveals Inter- and Intra-Species Diversity.</title>
        <authorList>
            <person name="Sorbara M.T."/>
            <person name="Littmann E.R."/>
            <person name="Fontana E."/>
            <person name="Moody T.U."/>
            <person name="Kohout C.E."/>
            <person name="Gjonbalaj M."/>
            <person name="Eaton V."/>
            <person name="Seok R."/>
            <person name="Leiner I.M."/>
            <person name="Pamer E.G."/>
        </authorList>
    </citation>
    <scope>NUCLEOTIDE SEQUENCE [LARGE SCALE GENOMIC DNA]</scope>
    <source>
        <strain evidence="2 3">MSK.20.11</strain>
    </source>
</reference>
<dbReference type="Proteomes" id="UP000822152">
    <property type="component" value="Unassembled WGS sequence"/>
</dbReference>
<keyword evidence="1" id="KW-0732">Signal</keyword>